<dbReference type="AlphaFoldDB" id="A0A3R7M047"/>
<evidence type="ECO:0000313" key="2">
    <source>
        <dbReference type="EMBL" id="ROT63692.1"/>
    </source>
</evidence>
<dbReference type="EMBL" id="QCYY01003398">
    <property type="protein sequence ID" value="ROT63692.1"/>
    <property type="molecule type" value="Genomic_DNA"/>
</dbReference>
<keyword evidence="1" id="KW-0472">Membrane</keyword>
<dbReference type="Proteomes" id="UP000283509">
    <property type="component" value="Unassembled WGS sequence"/>
</dbReference>
<reference evidence="2 3" key="1">
    <citation type="submission" date="2018-04" db="EMBL/GenBank/DDBJ databases">
        <authorList>
            <person name="Zhang X."/>
            <person name="Yuan J."/>
            <person name="Li F."/>
            <person name="Xiang J."/>
        </authorList>
    </citation>
    <scope>NUCLEOTIDE SEQUENCE [LARGE SCALE GENOMIC DNA]</scope>
    <source>
        <tissue evidence="2">Muscle</tissue>
    </source>
</reference>
<feature type="transmembrane region" description="Helical" evidence="1">
    <location>
        <begin position="174"/>
        <end position="192"/>
    </location>
</feature>
<evidence type="ECO:0000256" key="1">
    <source>
        <dbReference type="SAM" id="Phobius"/>
    </source>
</evidence>
<feature type="transmembrane region" description="Helical" evidence="1">
    <location>
        <begin position="76"/>
        <end position="97"/>
    </location>
</feature>
<accession>A0A3R7M047</accession>
<organism evidence="2 3">
    <name type="scientific">Penaeus vannamei</name>
    <name type="common">Whiteleg shrimp</name>
    <name type="synonym">Litopenaeus vannamei</name>
    <dbReference type="NCBI Taxonomy" id="6689"/>
    <lineage>
        <taxon>Eukaryota</taxon>
        <taxon>Metazoa</taxon>
        <taxon>Ecdysozoa</taxon>
        <taxon>Arthropoda</taxon>
        <taxon>Crustacea</taxon>
        <taxon>Multicrustacea</taxon>
        <taxon>Malacostraca</taxon>
        <taxon>Eumalacostraca</taxon>
        <taxon>Eucarida</taxon>
        <taxon>Decapoda</taxon>
        <taxon>Dendrobranchiata</taxon>
        <taxon>Penaeoidea</taxon>
        <taxon>Penaeidae</taxon>
        <taxon>Penaeus</taxon>
    </lineage>
</organism>
<proteinExistence type="predicted"/>
<name>A0A3R7M047_PENVA</name>
<protein>
    <recommendedName>
        <fullName evidence="4">Gustatory receptor</fullName>
    </recommendedName>
</protein>
<comment type="caution">
    <text evidence="2">The sequence shown here is derived from an EMBL/GenBank/DDBJ whole genome shotgun (WGS) entry which is preliminary data.</text>
</comment>
<feature type="transmembrane region" description="Helical" evidence="1">
    <location>
        <begin position="117"/>
        <end position="138"/>
    </location>
</feature>
<reference evidence="2 3" key="2">
    <citation type="submission" date="2019-01" db="EMBL/GenBank/DDBJ databases">
        <title>The decoding of complex shrimp genome reveals the adaptation for benthos swimmer, frequently molting mechanism and breeding impact on genome.</title>
        <authorList>
            <person name="Sun Y."/>
            <person name="Gao Y."/>
            <person name="Yu Y."/>
        </authorList>
    </citation>
    <scope>NUCLEOTIDE SEQUENCE [LARGE SCALE GENOMIC DNA]</scope>
    <source>
        <tissue evidence="2">Muscle</tissue>
    </source>
</reference>
<keyword evidence="3" id="KW-1185">Reference proteome</keyword>
<sequence length="464" mass="51146">MSHVSVQMSPVARRNDASEDLLSDTSAEKRVNVLRRPLRPLHFVLGLAGLWPYWCDKATSEYKLSWLSAQGVHTMLTFSYISVLLVTTAFGVVRLVVLQQTDAAEAPADPKKQTIKIIGVVMVVGYLINAWVQLLNTISAGRRLCRLLNRWNQFHGATFIDPTKGLYVKSCMKVVYMVAFIVTMLVLTVIGVPEFLLDVLDGLAEHIFLVPSAWLIRRGVFTKVVHTTVCAAALHQFIVNKGTVFAFTTSCHLLRKGFGTWNNHLQETLEGDLGAFPWPGFLVFYLLLFSLNTHTDLEKMSARSFWPDGAEPVPAGNSGKGNRTSLQSGITVLFCHNVRTVARVVSVLLRRNVQLIVVICTELYLLAQRLGSGHYDADEVIVLILLTVQTTSLFVMVSLAAGAVQDEAGCGGEILRRGLPFCASDKDNNHAWAAAHEVAVITPVCTLPVAIFFTINPRAFILTV</sequence>
<feature type="transmembrane region" description="Helical" evidence="1">
    <location>
        <begin position="275"/>
        <end position="293"/>
    </location>
</feature>
<keyword evidence="1" id="KW-1133">Transmembrane helix</keyword>
<keyword evidence="1" id="KW-0812">Transmembrane</keyword>
<evidence type="ECO:0008006" key="4">
    <source>
        <dbReference type="Google" id="ProtNLM"/>
    </source>
</evidence>
<evidence type="ECO:0000313" key="3">
    <source>
        <dbReference type="Proteomes" id="UP000283509"/>
    </source>
</evidence>
<gene>
    <name evidence="2" type="ORF">C7M84_018427</name>
</gene>